<organism evidence="2 3">
    <name type="scientific">Cohnella abietis</name>
    <dbReference type="NCBI Taxonomy" id="2507935"/>
    <lineage>
        <taxon>Bacteria</taxon>
        <taxon>Bacillati</taxon>
        <taxon>Bacillota</taxon>
        <taxon>Bacilli</taxon>
        <taxon>Bacillales</taxon>
        <taxon>Paenibacillaceae</taxon>
        <taxon>Cohnella</taxon>
    </lineage>
</organism>
<dbReference type="Pfam" id="PF06452">
    <property type="entry name" value="CBM9_1"/>
    <property type="match status" value="1"/>
</dbReference>
<dbReference type="InterPro" id="IPR010502">
    <property type="entry name" value="Carb-bd_dom_fam9"/>
</dbReference>
<evidence type="ECO:0000259" key="1">
    <source>
        <dbReference type="Pfam" id="PF06452"/>
    </source>
</evidence>
<feature type="domain" description="Carbohydrate-binding" evidence="1">
    <location>
        <begin position="13"/>
        <end position="195"/>
    </location>
</feature>
<dbReference type="KEGG" id="cohn:KCTCHS21_09940"/>
<keyword evidence="3" id="KW-1185">Reference proteome</keyword>
<dbReference type="GO" id="GO:0030246">
    <property type="term" value="F:carbohydrate binding"/>
    <property type="evidence" value="ECO:0007669"/>
    <property type="project" value="InterPro"/>
</dbReference>
<evidence type="ECO:0000313" key="3">
    <source>
        <dbReference type="Proteomes" id="UP000289856"/>
    </source>
</evidence>
<dbReference type="Proteomes" id="UP000289856">
    <property type="component" value="Chromosome"/>
</dbReference>
<dbReference type="CDD" id="cd09620">
    <property type="entry name" value="CBM9_like_3"/>
    <property type="match status" value="1"/>
</dbReference>
<accession>A0A3T1D0R5</accession>
<dbReference type="AlphaFoldDB" id="A0A3T1D0R5"/>
<dbReference type="GO" id="GO:0004553">
    <property type="term" value="F:hydrolase activity, hydrolyzing O-glycosyl compounds"/>
    <property type="evidence" value="ECO:0007669"/>
    <property type="project" value="InterPro"/>
</dbReference>
<reference evidence="2 3" key="1">
    <citation type="submission" date="2019-01" db="EMBL/GenBank/DDBJ databases">
        <title>Complete genome sequence of Cohnella hallensis HS21 isolated from Korean fir (Abies koreana) rhizospheric soil.</title>
        <authorList>
            <person name="Jiang L."/>
            <person name="Kang S.W."/>
            <person name="Kim S."/>
            <person name="Jung J."/>
            <person name="Kim C.Y."/>
            <person name="Kim D.H."/>
            <person name="Kim S.W."/>
            <person name="Lee J."/>
        </authorList>
    </citation>
    <scope>NUCLEOTIDE SEQUENCE [LARGE SCALE GENOMIC DNA]</scope>
    <source>
        <strain evidence="2 3">HS21</strain>
    </source>
</reference>
<protein>
    <recommendedName>
        <fullName evidence="1">Carbohydrate-binding domain-containing protein</fullName>
    </recommendedName>
</protein>
<evidence type="ECO:0000313" key="2">
    <source>
        <dbReference type="EMBL" id="BBI31595.1"/>
    </source>
</evidence>
<dbReference type="GO" id="GO:0016052">
    <property type="term" value="P:carbohydrate catabolic process"/>
    <property type="evidence" value="ECO:0007669"/>
    <property type="project" value="InterPro"/>
</dbReference>
<proteinExistence type="predicted"/>
<name>A0A3T1D0R5_9BACL</name>
<sequence>MKNIACSYVKYDDQVWGSLPTESLVDVATGGKVRQRTLLQTCWDSEAIYVRFECEDDHTVADYLNRDDPLYDQDVVEIFLDEEGLGQRYIELEISPRNVIFDAIIQNHGEKIDVNKEWDAEGLETSVHTEGELRIYLIKLPFIHFKQTPEIGTQWRVNFYRIDDNREGQREFQAWSPTGAIDYHISSKFGTLIFEG</sequence>
<dbReference type="OrthoDB" id="9786766at2"/>
<dbReference type="EMBL" id="AP019400">
    <property type="protein sequence ID" value="BBI31595.1"/>
    <property type="molecule type" value="Genomic_DNA"/>
</dbReference>
<dbReference type="Gene3D" id="2.60.40.1190">
    <property type="match status" value="1"/>
</dbReference>
<gene>
    <name evidence="2" type="ORF">KCTCHS21_09940</name>
</gene>
<dbReference type="RefSeq" id="WP_130605512.1">
    <property type="nucleotide sequence ID" value="NZ_AP019400.1"/>
</dbReference>
<dbReference type="SUPFAM" id="SSF49344">
    <property type="entry name" value="CBD9-like"/>
    <property type="match status" value="1"/>
</dbReference>